<name>A0A1M4ZDW2_9FLAO</name>
<dbReference type="Proteomes" id="UP000184108">
    <property type="component" value="Unassembled WGS sequence"/>
</dbReference>
<accession>A0A1M4ZDW2</accession>
<sequence length="97" mass="11713">MKILNRNIEKLFLISSEYINNIIKDEDVLNELKESCEESDLKLINKSIVYVLYEKNELYINSFKIEIDIECKEKKIGFYILYLDEDENFIDEFFVIK</sequence>
<dbReference type="AlphaFoldDB" id="A0A1M4ZDW2"/>
<reference evidence="2" key="1">
    <citation type="submission" date="2016-11" db="EMBL/GenBank/DDBJ databases">
        <authorList>
            <person name="Varghese N."/>
            <person name="Submissions S."/>
        </authorList>
    </citation>
    <scope>NUCLEOTIDE SEQUENCE [LARGE SCALE GENOMIC DNA]</scope>
    <source>
        <strain evidence="2">YR203</strain>
    </source>
</reference>
<evidence type="ECO:0000313" key="1">
    <source>
        <dbReference type="EMBL" id="SHF16249.1"/>
    </source>
</evidence>
<organism evidence="1 2">
    <name type="scientific">Chryseobacterium vrystaatense</name>
    <dbReference type="NCBI Taxonomy" id="307480"/>
    <lineage>
        <taxon>Bacteria</taxon>
        <taxon>Pseudomonadati</taxon>
        <taxon>Bacteroidota</taxon>
        <taxon>Flavobacteriia</taxon>
        <taxon>Flavobacteriales</taxon>
        <taxon>Weeksellaceae</taxon>
        <taxon>Chryseobacterium group</taxon>
        <taxon>Chryseobacterium</taxon>
    </lineage>
</organism>
<dbReference type="EMBL" id="FQVE01000002">
    <property type="protein sequence ID" value="SHF16249.1"/>
    <property type="molecule type" value="Genomic_DNA"/>
</dbReference>
<gene>
    <name evidence="1" type="ORF">SAMN02787073_1570</name>
</gene>
<dbReference type="RefSeq" id="WP_073172410.1">
    <property type="nucleotide sequence ID" value="NZ_FQVE01000002.1"/>
</dbReference>
<protein>
    <submittedName>
        <fullName evidence="1">Uncharacterized protein</fullName>
    </submittedName>
</protein>
<proteinExistence type="predicted"/>
<evidence type="ECO:0000313" key="2">
    <source>
        <dbReference type="Proteomes" id="UP000184108"/>
    </source>
</evidence>